<dbReference type="EMBL" id="NRSZ01000443">
    <property type="protein sequence ID" value="PNY27244.1"/>
    <property type="molecule type" value="Genomic_DNA"/>
</dbReference>
<dbReference type="FunFam" id="3.30.70.260:FF:000008">
    <property type="entry name" value="D-3-phosphoglycerate dehydrogenase, chloroplastic"/>
    <property type="match status" value="1"/>
</dbReference>
<reference evidence="2 3" key="1">
    <citation type="submission" date="2017-08" db="EMBL/GenBank/DDBJ databases">
        <title>Harnessing the power of phylogenomics to disentangle the directionality and signatures of interkingdom host jumping in the parasitic fungal genus Tolypocladium.</title>
        <authorList>
            <person name="Quandt C.A."/>
            <person name="Patterson W."/>
            <person name="Spatafora J.W."/>
        </authorList>
    </citation>
    <scope>NUCLEOTIDE SEQUENCE [LARGE SCALE GENOMIC DNA]</scope>
    <source>
        <strain evidence="2 3">CBS 113982</strain>
    </source>
</reference>
<keyword evidence="3" id="KW-1185">Reference proteome</keyword>
<feature type="domain" description="ACT" evidence="1">
    <location>
        <begin position="29"/>
        <end position="113"/>
    </location>
</feature>
<protein>
    <submittedName>
        <fullName evidence="2">D-3-phosphoglycerate dehydrogenase</fullName>
    </submittedName>
</protein>
<evidence type="ECO:0000259" key="1">
    <source>
        <dbReference type="PROSITE" id="PS51671"/>
    </source>
</evidence>
<comment type="caution">
    <text evidence="2">The sequence shown here is derived from an EMBL/GenBank/DDBJ whole genome shotgun (WGS) entry which is preliminary data.</text>
</comment>
<gene>
    <name evidence="2" type="ORF">TCAP_02831</name>
</gene>
<accession>A0A2K3QI74</accession>
<dbReference type="OrthoDB" id="298012at2759"/>
<dbReference type="InterPro" id="IPR045865">
    <property type="entry name" value="ACT-like_dom_sf"/>
</dbReference>
<sequence>MIEGYTSGKRAYISRLDRFSATFSPEGTLVILHNYDKPGKIGGVGMVLGSHGINIRFMQVGSLGLASEQGEKPETQEDNEALMILGVDGEVQGSVLDGLRKSDGVLDVNLVKL</sequence>
<dbReference type="InterPro" id="IPR002912">
    <property type="entry name" value="ACT_dom"/>
</dbReference>
<evidence type="ECO:0000313" key="3">
    <source>
        <dbReference type="Proteomes" id="UP000236621"/>
    </source>
</evidence>
<proteinExistence type="predicted"/>
<dbReference type="PROSITE" id="PS51671">
    <property type="entry name" value="ACT"/>
    <property type="match status" value="1"/>
</dbReference>
<dbReference type="STRING" id="45235.A0A2K3QI74"/>
<dbReference type="Proteomes" id="UP000236621">
    <property type="component" value="Unassembled WGS sequence"/>
</dbReference>
<dbReference type="AlphaFoldDB" id="A0A2K3QI74"/>
<evidence type="ECO:0000313" key="2">
    <source>
        <dbReference type="EMBL" id="PNY27244.1"/>
    </source>
</evidence>
<dbReference type="GO" id="GO:0046394">
    <property type="term" value="P:carboxylic acid biosynthetic process"/>
    <property type="evidence" value="ECO:0007669"/>
    <property type="project" value="UniProtKB-ARBA"/>
</dbReference>
<dbReference type="CDD" id="cd04902">
    <property type="entry name" value="ACT_3PGDH-xct"/>
    <property type="match status" value="1"/>
</dbReference>
<dbReference type="Gene3D" id="3.30.70.260">
    <property type="match status" value="1"/>
</dbReference>
<organism evidence="2 3">
    <name type="scientific">Tolypocladium capitatum</name>
    <dbReference type="NCBI Taxonomy" id="45235"/>
    <lineage>
        <taxon>Eukaryota</taxon>
        <taxon>Fungi</taxon>
        <taxon>Dikarya</taxon>
        <taxon>Ascomycota</taxon>
        <taxon>Pezizomycotina</taxon>
        <taxon>Sordariomycetes</taxon>
        <taxon>Hypocreomycetidae</taxon>
        <taxon>Hypocreales</taxon>
        <taxon>Ophiocordycipitaceae</taxon>
        <taxon>Tolypocladium</taxon>
    </lineage>
</organism>
<dbReference type="GO" id="GO:0006520">
    <property type="term" value="P:amino acid metabolic process"/>
    <property type="evidence" value="ECO:0007669"/>
    <property type="project" value="UniProtKB-ARBA"/>
</dbReference>
<dbReference type="SUPFAM" id="SSF55021">
    <property type="entry name" value="ACT-like"/>
    <property type="match status" value="1"/>
</dbReference>
<name>A0A2K3QI74_9HYPO</name>